<dbReference type="AlphaFoldDB" id="A0A9W4X556"/>
<dbReference type="GO" id="GO:0043565">
    <property type="term" value="F:sequence-specific DNA binding"/>
    <property type="evidence" value="ECO:0007669"/>
    <property type="project" value="InterPro"/>
</dbReference>
<accession>A0A9W4X556</accession>
<keyword evidence="3" id="KW-0804">Transcription</keyword>
<dbReference type="EMBL" id="OX336425">
    <property type="protein sequence ID" value="CAI2769174.1"/>
    <property type="molecule type" value="Genomic_DNA"/>
</dbReference>
<protein>
    <submittedName>
        <fullName evidence="5">Transcriptional regulator, AraC family</fullName>
    </submittedName>
</protein>
<keyword evidence="2" id="KW-0238">DNA-binding</keyword>
<dbReference type="PANTHER" id="PTHR46796">
    <property type="entry name" value="HTH-TYPE TRANSCRIPTIONAL ACTIVATOR RHAS-RELATED"/>
    <property type="match status" value="1"/>
</dbReference>
<dbReference type="KEGG" id="fcs:TRV642_4530"/>
<reference evidence="5" key="1">
    <citation type="submission" date="2022-09" db="EMBL/GenBank/DDBJ databases">
        <authorList>
            <person name="Duchaud E."/>
        </authorList>
    </citation>
    <scope>NUCLEOTIDE SEQUENCE</scope>
    <source>
        <strain evidence="5">TRV642</strain>
    </source>
</reference>
<evidence type="ECO:0000256" key="3">
    <source>
        <dbReference type="ARBA" id="ARBA00023163"/>
    </source>
</evidence>
<gene>
    <name evidence="5" type="ORF">TRV642_4530</name>
</gene>
<proteinExistence type="predicted"/>
<evidence type="ECO:0000256" key="1">
    <source>
        <dbReference type="ARBA" id="ARBA00023015"/>
    </source>
</evidence>
<dbReference type="Gene3D" id="1.10.10.60">
    <property type="entry name" value="Homeodomain-like"/>
    <property type="match status" value="1"/>
</dbReference>
<name>A0A9W4X556_9FLAO</name>
<dbReference type="PROSITE" id="PS01124">
    <property type="entry name" value="HTH_ARAC_FAMILY_2"/>
    <property type="match status" value="1"/>
</dbReference>
<dbReference type="RefSeq" id="WP_263361617.1">
    <property type="nucleotide sequence ID" value="NZ_OX336425.1"/>
</dbReference>
<sequence>MDLKLFVPQHSLLKKYIDYFYILQKPVVSESISYYTFPHINSVISINQYPEFSIEKDRLTVKRNEKNPILATLICNYTKPIEIIIPGFIHEITISFKPLGLNAFLAGNLCDYTGKSFAYFDPFEDFTATMHTILAIKEEKEKIEKLETYLLSKYSGFEHPFLHSVIDDMTNADQQYTIEGLARKYNISRKTLCKHFEWHVGKTPTELRKIIRFRQAMQQQLHISPKSKLSDITYQLDFFDQSHLIKDFKSITGYTPKVFFKKVSPIEGGNINWMYL</sequence>
<dbReference type="InterPro" id="IPR018060">
    <property type="entry name" value="HTH_AraC"/>
</dbReference>
<dbReference type="Pfam" id="PF12833">
    <property type="entry name" value="HTH_18"/>
    <property type="match status" value="1"/>
</dbReference>
<evidence type="ECO:0000259" key="4">
    <source>
        <dbReference type="PROSITE" id="PS01124"/>
    </source>
</evidence>
<keyword evidence="1" id="KW-0805">Transcription regulation</keyword>
<dbReference type="Proteomes" id="UP001152749">
    <property type="component" value="Chromosome"/>
</dbReference>
<evidence type="ECO:0000256" key="2">
    <source>
        <dbReference type="ARBA" id="ARBA00023125"/>
    </source>
</evidence>
<dbReference type="PANTHER" id="PTHR46796:SF13">
    <property type="entry name" value="HTH-TYPE TRANSCRIPTIONAL ACTIVATOR RHAS"/>
    <property type="match status" value="1"/>
</dbReference>
<dbReference type="InterPro" id="IPR050204">
    <property type="entry name" value="AraC_XylS_family_regulators"/>
</dbReference>
<evidence type="ECO:0000313" key="6">
    <source>
        <dbReference type="Proteomes" id="UP001152749"/>
    </source>
</evidence>
<feature type="domain" description="HTH araC/xylS-type" evidence="4">
    <location>
        <begin position="159"/>
        <end position="262"/>
    </location>
</feature>
<dbReference type="SMART" id="SM00342">
    <property type="entry name" value="HTH_ARAC"/>
    <property type="match status" value="1"/>
</dbReference>
<dbReference type="GO" id="GO:0003700">
    <property type="term" value="F:DNA-binding transcription factor activity"/>
    <property type="evidence" value="ECO:0007669"/>
    <property type="project" value="InterPro"/>
</dbReference>
<organism evidence="5 6">
    <name type="scientific">Flavobacterium collinsii</name>
    <dbReference type="NCBI Taxonomy" id="1114861"/>
    <lineage>
        <taxon>Bacteria</taxon>
        <taxon>Pseudomonadati</taxon>
        <taxon>Bacteroidota</taxon>
        <taxon>Flavobacteriia</taxon>
        <taxon>Flavobacteriales</taxon>
        <taxon>Flavobacteriaceae</taxon>
        <taxon>Flavobacterium</taxon>
    </lineage>
</organism>
<evidence type="ECO:0000313" key="5">
    <source>
        <dbReference type="EMBL" id="CAI2769174.1"/>
    </source>
</evidence>